<reference evidence="2 3" key="1">
    <citation type="submission" date="2023-03" db="EMBL/GenBank/DDBJ databases">
        <title>Genome insight into feeding habits of ladybird beetles.</title>
        <authorList>
            <person name="Li H.-S."/>
            <person name="Huang Y.-H."/>
            <person name="Pang H."/>
        </authorList>
    </citation>
    <scope>NUCLEOTIDE SEQUENCE [LARGE SCALE GENOMIC DNA]</scope>
    <source>
        <strain evidence="2">SYSU_2023b</strain>
        <tissue evidence="2">Whole body</tissue>
    </source>
</reference>
<feature type="compositionally biased region" description="Basic and acidic residues" evidence="1">
    <location>
        <begin position="187"/>
        <end position="225"/>
    </location>
</feature>
<feature type="compositionally biased region" description="Basic and acidic residues" evidence="1">
    <location>
        <begin position="75"/>
        <end position="105"/>
    </location>
</feature>
<organism evidence="2 3">
    <name type="scientific">Henosepilachna vigintioctopunctata</name>
    <dbReference type="NCBI Taxonomy" id="420089"/>
    <lineage>
        <taxon>Eukaryota</taxon>
        <taxon>Metazoa</taxon>
        <taxon>Ecdysozoa</taxon>
        <taxon>Arthropoda</taxon>
        <taxon>Hexapoda</taxon>
        <taxon>Insecta</taxon>
        <taxon>Pterygota</taxon>
        <taxon>Neoptera</taxon>
        <taxon>Endopterygota</taxon>
        <taxon>Coleoptera</taxon>
        <taxon>Polyphaga</taxon>
        <taxon>Cucujiformia</taxon>
        <taxon>Coccinelloidea</taxon>
        <taxon>Coccinellidae</taxon>
        <taxon>Epilachninae</taxon>
        <taxon>Epilachnini</taxon>
        <taxon>Henosepilachna</taxon>
    </lineage>
</organism>
<proteinExistence type="predicted"/>
<dbReference type="AlphaFoldDB" id="A0AAW1UWP0"/>
<feature type="compositionally biased region" description="Basic and acidic residues" evidence="1">
    <location>
        <begin position="244"/>
        <end position="262"/>
    </location>
</feature>
<evidence type="ECO:0000313" key="2">
    <source>
        <dbReference type="EMBL" id="KAK9885540.1"/>
    </source>
</evidence>
<protein>
    <submittedName>
        <fullName evidence="2">Uncharacterized protein</fullName>
    </submittedName>
</protein>
<feature type="region of interest" description="Disordered" evidence="1">
    <location>
        <begin position="1"/>
        <end position="57"/>
    </location>
</feature>
<accession>A0AAW1UWP0</accession>
<feature type="compositionally biased region" description="Acidic residues" evidence="1">
    <location>
        <begin position="42"/>
        <end position="52"/>
    </location>
</feature>
<feature type="compositionally biased region" description="Basic and acidic residues" evidence="1">
    <location>
        <begin position="32"/>
        <end position="41"/>
    </location>
</feature>
<keyword evidence="3" id="KW-1185">Reference proteome</keyword>
<feature type="compositionally biased region" description="Basic and acidic residues" evidence="1">
    <location>
        <begin position="122"/>
        <end position="163"/>
    </location>
</feature>
<feature type="compositionally biased region" description="Basic residues" evidence="1">
    <location>
        <begin position="106"/>
        <end position="121"/>
    </location>
</feature>
<feature type="region of interest" description="Disordered" evidence="1">
    <location>
        <begin position="687"/>
        <end position="745"/>
    </location>
</feature>
<name>A0AAW1UWP0_9CUCU</name>
<gene>
    <name evidence="2" type="ORF">WA026_012291</name>
</gene>
<evidence type="ECO:0000256" key="1">
    <source>
        <dbReference type="SAM" id="MobiDB-lite"/>
    </source>
</evidence>
<dbReference type="Proteomes" id="UP001431783">
    <property type="component" value="Unassembled WGS sequence"/>
</dbReference>
<dbReference type="EMBL" id="JARQZJ010000096">
    <property type="protein sequence ID" value="KAK9885540.1"/>
    <property type="molecule type" value="Genomic_DNA"/>
</dbReference>
<feature type="compositionally biased region" description="Low complexity" evidence="1">
    <location>
        <begin position="274"/>
        <end position="285"/>
    </location>
</feature>
<feature type="region of interest" description="Disordered" evidence="1">
    <location>
        <begin position="75"/>
        <end position="295"/>
    </location>
</feature>
<evidence type="ECO:0000313" key="3">
    <source>
        <dbReference type="Proteomes" id="UP001431783"/>
    </source>
</evidence>
<comment type="caution">
    <text evidence="2">The sequence shown here is derived from an EMBL/GenBank/DDBJ whole genome shotgun (WGS) entry which is preliminary data.</text>
</comment>
<feature type="compositionally biased region" description="Basic and acidic residues" evidence="1">
    <location>
        <begin position="705"/>
        <end position="724"/>
    </location>
</feature>
<sequence length="745" mass="85696">METDGKNISPVENSESSEEKAKENQVEDGELHEDGHNSNKGEEEDVPDDFFDDFSNQDFMDGLDIVDAWDETVKNKKLQEQDKEDKQSKNKKNSREGKSRSAERDKRKRSLERRKRSREKRHKENSPCRKRPVEEREIRRDPSKTKRDIEKDRENYVKKKEQKLISQVIETGLVPPGMETEVNLSELEDKSKESKGKEKQKLKRDSFELEAHKSKKHFEREEHSRDRKRRSRSFGRVSPMYRGRSKDRSYERSKGRREMSRERSRRSRERSSNRVRLLSPFSPSPNRRRRNRSISDRERWLKSRRSISPERKYRDRMGDEKISFLEEIKMKLDGLPNNHSQTEYNFPSNSNFRQHGPSSNFPIQQVQHPMPTANQYFPPNPHSPYDQNFFIGDSQHLTINHSSMNVTSQVFGAPTPVLPPSHQLAMSSSVDFGGGIQQNRQPLGPVPPPSTAHVSPISNVVKLMEQIKASTSLMKQKKMQLRPSAFSSNPEALQKKVNVLSRCQDILKELTGDKKFGGKLIVMNTNKKQAELQVKNISPLLRKQPVRFSFSTPSKTAEKSTFQSNLNKALIKAGVISEVIDLDSDENPALPLPKIGKKKNAAFGSKNVESSVKNVLMKMCQTDPMTCEDCEKRKGIQYRSIGIQCGESDRYNVGVQVCEMDLVSSKISKNQSLAYLTPAQLLGRGEATSTKVDPFSNHYGQSSKPYRDYGDWPRSYPESDERGMDYGNSQYPGSAMRDSHRFPRY</sequence>